<evidence type="ECO:0000313" key="1">
    <source>
        <dbReference type="EMBL" id="MFD0796771.1"/>
    </source>
</evidence>
<evidence type="ECO:0000313" key="2">
    <source>
        <dbReference type="Proteomes" id="UP001597012"/>
    </source>
</evidence>
<comment type="caution">
    <text evidence="1">The sequence shown here is derived from an EMBL/GenBank/DDBJ whole genome shotgun (WGS) entry which is preliminary data.</text>
</comment>
<accession>A0ABW3B1R1</accession>
<protein>
    <recommendedName>
        <fullName evidence="3">DUF3575 domain-containing protein</fullName>
    </recommendedName>
</protein>
<sequence>MTKTAFLFLCISSFFIAQLQSQRISEKGVGIVNLERHQFAFGTGFRYEIGLFRNVSASTSLAPALAMYSEGYTFGLAWNIRMRYYHNFQERLDINKNVVGNSANYIGPARSAFFGGLQLANNFDAPNGFDKEFFGGVYGIQRTYRSGFNFNAEIGVGYYRSEFLPSGYGGLFSFMVGWVPMKKKARTPVFD</sequence>
<gene>
    <name evidence="1" type="ORF">ACFQZJ_04815</name>
</gene>
<dbReference type="RefSeq" id="WP_379932688.1">
    <property type="nucleotide sequence ID" value="NZ_JBHTHY010000003.1"/>
</dbReference>
<organism evidence="1 2">
    <name type="scientific">Maribacter chungangensis</name>
    <dbReference type="NCBI Taxonomy" id="1069117"/>
    <lineage>
        <taxon>Bacteria</taxon>
        <taxon>Pseudomonadati</taxon>
        <taxon>Bacteroidota</taxon>
        <taxon>Flavobacteriia</taxon>
        <taxon>Flavobacteriales</taxon>
        <taxon>Flavobacteriaceae</taxon>
        <taxon>Maribacter</taxon>
    </lineage>
</organism>
<name>A0ABW3B1R1_9FLAO</name>
<dbReference type="Proteomes" id="UP001597012">
    <property type="component" value="Unassembled WGS sequence"/>
</dbReference>
<keyword evidence="2" id="KW-1185">Reference proteome</keyword>
<dbReference type="EMBL" id="JBHTHY010000003">
    <property type="protein sequence ID" value="MFD0796771.1"/>
    <property type="molecule type" value="Genomic_DNA"/>
</dbReference>
<proteinExistence type="predicted"/>
<reference evidence="2" key="1">
    <citation type="journal article" date="2019" name="Int. J. Syst. Evol. Microbiol.">
        <title>The Global Catalogue of Microorganisms (GCM) 10K type strain sequencing project: providing services to taxonomists for standard genome sequencing and annotation.</title>
        <authorList>
            <consortium name="The Broad Institute Genomics Platform"/>
            <consortium name="The Broad Institute Genome Sequencing Center for Infectious Disease"/>
            <person name="Wu L."/>
            <person name="Ma J."/>
        </authorList>
    </citation>
    <scope>NUCLEOTIDE SEQUENCE [LARGE SCALE GENOMIC DNA]</scope>
    <source>
        <strain evidence="2">CCUG 61948</strain>
    </source>
</reference>
<evidence type="ECO:0008006" key="3">
    <source>
        <dbReference type="Google" id="ProtNLM"/>
    </source>
</evidence>